<organism evidence="2 3">
    <name type="scientific">Robertmurraya mangrovi</name>
    <dbReference type="NCBI Taxonomy" id="3098077"/>
    <lineage>
        <taxon>Bacteria</taxon>
        <taxon>Bacillati</taxon>
        <taxon>Bacillota</taxon>
        <taxon>Bacilli</taxon>
        <taxon>Bacillales</taxon>
        <taxon>Bacillaceae</taxon>
        <taxon>Robertmurraya</taxon>
    </lineage>
</organism>
<dbReference type="EMBL" id="JAXOFX010000008">
    <property type="protein sequence ID" value="MDZ5472724.1"/>
    <property type="molecule type" value="Genomic_DNA"/>
</dbReference>
<dbReference type="RefSeq" id="WP_322447024.1">
    <property type="nucleotide sequence ID" value="NZ_JAXOFX010000008.1"/>
</dbReference>
<evidence type="ECO:0000313" key="2">
    <source>
        <dbReference type="EMBL" id="MDZ5472724.1"/>
    </source>
</evidence>
<gene>
    <name evidence="2" type="ORF">SM124_13405</name>
</gene>
<keyword evidence="1" id="KW-0732">Signal</keyword>
<name>A0ABU5IZX5_9BACI</name>
<evidence type="ECO:0000256" key="1">
    <source>
        <dbReference type="SAM" id="SignalP"/>
    </source>
</evidence>
<feature type="chain" id="PRO_5046158577" description="VCBS repeat-containing protein" evidence="1">
    <location>
        <begin position="26"/>
        <end position="253"/>
    </location>
</feature>
<dbReference type="Proteomes" id="UP001290455">
    <property type="component" value="Unassembled WGS sequence"/>
</dbReference>
<proteinExistence type="predicted"/>
<protein>
    <recommendedName>
        <fullName evidence="4">VCBS repeat-containing protein</fullName>
    </recommendedName>
</protein>
<evidence type="ECO:0000313" key="3">
    <source>
        <dbReference type="Proteomes" id="UP001290455"/>
    </source>
</evidence>
<reference evidence="2 3" key="1">
    <citation type="submission" date="2023-11" db="EMBL/GenBank/DDBJ databases">
        <title>Bacillus jintuensis, isolated from a mudflat on the Beibu Gulf coast.</title>
        <authorList>
            <person name="Li M."/>
        </authorList>
    </citation>
    <scope>NUCLEOTIDE SEQUENCE [LARGE SCALE GENOMIC DNA]</scope>
    <source>
        <strain evidence="2 3">31A1R</strain>
    </source>
</reference>
<keyword evidence="3" id="KW-1185">Reference proteome</keyword>
<comment type="caution">
    <text evidence="2">The sequence shown here is derived from an EMBL/GenBank/DDBJ whole genome shotgun (WGS) entry which is preliminary data.</text>
</comment>
<sequence length="253" mass="28720">MKRDLLFAFSAFFFMSLTAITGVYAVEEANKVQIISKDRLDVTGDGKKDTVFMKGVPFEQGVLFLKDIFLEIVASDGKKYKIPLEGGYEPTIQFQDLNQDNIKDLIVTVETGGSGGLSNHYLYTLKDFKVTDLTVPEPLIIQSEFLDHYKATINIQNNNKTYHFNLKSRAEDYERIGLYHNGKLNEPTELMVLPFGTLKPIPLENQMGLKGVQRISGAYNADFIAFVESTWLLENGKWVVRDVNVMEKKTKDK</sequence>
<evidence type="ECO:0008006" key="4">
    <source>
        <dbReference type="Google" id="ProtNLM"/>
    </source>
</evidence>
<feature type="signal peptide" evidence="1">
    <location>
        <begin position="1"/>
        <end position="25"/>
    </location>
</feature>
<accession>A0ABU5IZX5</accession>